<evidence type="ECO:0000256" key="6">
    <source>
        <dbReference type="SAM" id="Phobius"/>
    </source>
</evidence>
<feature type="transmembrane region" description="Helical" evidence="6">
    <location>
        <begin position="344"/>
        <end position="364"/>
    </location>
</feature>
<evidence type="ECO:0000256" key="3">
    <source>
        <dbReference type="ARBA" id="ARBA00022692"/>
    </source>
</evidence>
<evidence type="ECO:0000313" key="8">
    <source>
        <dbReference type="EMBL" id="EEO40882.1"/>
    </source>
</evidence>
<dbReference type="PANTHER" id="PTHR30619:SF1">
    <property type="entry name" value="RECOMBINATION PROTEIN 2"/>
    <property type="match status" value="1"/>
</dbReference>
<dbReference type="NCBIfam" id="TIGR00360">
    <property type="entry name" value="ComEC_N-term"/>
    <property type="match status" value="1"/>
</dbReference>
<evidence type="ECO:0000256" key="2">
    <source>
        <dbReference type="ARBA" id="ARBA00022475"/>
    </source>
</evidence>
<evidence type="ECO:0000256" key="4">
    <source>
        <dbReference type="ARBA" id="ARBA00022989"/>
    </source>
</evidence>
<feature type="transmembrane region" description="Helical" evidence="6">
    <location>
        <begin position="310"/>
        <end position="332"/>
    </location>
</feature>
<dbReference type="GO" id="GO:0005886">
    <property type="term" value="C:plasma membrane"/>
    <property type="evidence" value="ECO:0007669"/>
    <property type="project" value="UniProtKB-SubCell"/>
</dbReference>
<feature type="transmembrane region" description="Helical" evidence="6">
    <location>
        <begin position="251"/>
        <end position="267"/>
    </location>
</feature>
<dbReference type="PANTHER" id="PTHR30619">
    <property type="entry name" value="DNA INTERNALIZATION/COMPETENCE PROTEIN COMEC/REC2"/>
    <property type="match status" value="1"/>
</dbReference>
<organism evidence="8 9">
    <name type="scientific">Fusobacterium vincentii 4_1_13</name>
    <dbReference type="NCBI Taxonomy" id="469606"/>
    <lineage>
        <taxon>Bacteria</taxon>
        <taxon>Fusobacteriati</taxon>
        <taxon>Fusobacteriota</taxon>
        <taxon>Fusobacteriia</taxon>
        <taxon>Fusobacteriales</taxon>
        <taxon>Fusobacteriaceae</taxon>
        <taxon>Fusobacterium</taxon>
    </lineage>
</organism>
<dbReference type="Proteomes" id="UP000004925">
    <property type="component" value="Unassembled WGS sequence"/>
</dbReference>
<proteinExistence type="predicted"/>
<dbReference type="AlphaFoldDB" id="A0A0M1VW16"/>
<sequence length="396" mass="46512">MKKLFLLMILLIILMLRFSLSVRVTEIFQKEVYRMNLSLEDGKIKVLKINNKYLLKNIYGKLGYKESGKYEGYFLVKSIKEYENIYFVELEDVKSTKIEDNFLEKYLQTLFNRAEEDYSYGIKNINRAILLGDNTRIRKDLKDKIRYIGLSHIFAMSGLHIALVIAIFYFIFKKTIKNKKVIEILLLVSITLYYLSVKESSSFTRAYIMAVVYLLGKLFYEKIDLGKALFVSAVISVLINPTAIFSVSFQLSYGAMIAIIYIFPYIKKINYKKFKILDYILFTTTIQIFLIPITVYYFNSIQFLSVISNLILLPLASFYITINYIALFLENFYLSFLLKPVIEILYKILIYFIDFFSELPYLSIEYTNKKLVYIYIIVFVIIVICKNMKKSPPLGD</sequence>
<protein>
    <recommendedName>
        <fullName evidence="7">ComEC/Rec2-related protein domain-containing protein</fullName>
    </recommendedName>
</protein>
<dbReference type="InterPro" id="IPR052159">
    <property type="entry name" value="Competence_DNA_uptake"/>
</dbReference>
<evidence type="ECO:0000313" key="9">
    <source>
        <dbReference type="Proteomes" id="UP000004925"/>
    </source>
</evidence>
<evidence type="ECO:0000256" key="1">
    <source>
        <dbReference type="ARBA" id="ARBA00004651"/>
    </source>
</evidence>
<feature type="domain" description="ComEC/Rec2-related protein" evidence="7">
    <location>
        <begin position="129"/>
        <end position="386"/>
    </location>
</feature>
<reference evidence="8 9" key="1">
    <citation type="submission" date="2011-10" db="EMBL/GenBank/DDBJ databases">
        <title>The Genome Sequence of Fusobacterium sp. 4_1_13.</title>
        <authorList>
            <consortium name="The Broad Institute Genome Sequencing Platform"/>
            <person name="Earl A."/>
            <person name="Ward D."/>
            <person name="Feldgarden M."/>
            <person name="Gevers D."/>
            <person name="Strauss J."/>
            <person name="Ambrose C."/>
            <person name="Allen-Vercoe E."/>
            <person name="Young S.K."/>
            <person name="Zeng Q."/>
            <person name="Gargeya S."/>
            <person name="Fitzgerald M."/>
            <person name="Haas B."/>
            <person name="Abouelleil A."/>
            <person name="Alvarado L."/>
            <person name="Arachchi H.M."/>
            <person name="Berlin A."/>
            <person name="Brown A."/>
            <person name="Chapman S.B."/>
            <person name="Chen Z."/>
            <person name="Dunbar C."/>
            <person name="Freedman E."/>
            <person name="Gearin G."/>
            <person name="Goldberg J."/>
            <person name="Griggs A."/>
            <person name="Gujja S."/>
            <person name="Heiman D."/>
            <person name="Howarth C."/>
            <person name="Larson L."/>
            <person name="Lui A."/>
            <person name="MacDonald P.J."/>
            <person name="Montmayeur A."/>
            <person name="Murphy C."/>
            <person name="Neiman D."/>
            <person name="Pearson M."/>
            <person name="Priest M."/>
            <person name="Roberts A."/>
            <person name="Saif S."/>
            <person name="Shea T."/>
            <person name="Shenoy N."/>
            <person name="Sisk P."/>
            <person name="Stolte C."/>
            <person name="Sykes S."/>
            <person name="Wortman J."/>
            <person name="Nusbaum C."/>
            <person name="Birren B."/>
        </authorList>
    </citation>
    <scope>NUCLEOTIDE SEQUENCE [LARGE SCALE GENOMIC DNA]</scope>
    <source>
        <strain evidence="8 9">4_1_13</strain>
    </source>
</reference>
<dbReference type="InterPro" id="IPR004477">
    <property type="entry name" value="ComEC_N"/>
</dbReference>
<keyword evidence="5 6" id="KW-0472">Membrane</keyword>
<keyword evidence="4 6" id="KW-1133">Transmembrane helix</keyword>
<feature type="transmembrane region" description="Helical" evidence="6">
    <location>
        <begin position="279"/>
        <end position="298"/>
    </location>
</feature>
<comment type="subcellular location">
    <subcellularLocation>
        <location evidence="1">Cell membrane</location>
        <topology evidence="1">Multi-pass membrane protein</topology>
    </subcellularLocation>
</comment>
<keyword evidence="3 6" id="KW-0812">Transmembrane</keyword>
<dbReference type="RefSeq" id="WP_008803399.1">
    <property type="nucleotide sequence ID" value="NZ_KQ235738.1"/>
</dbReference>
<keyword evidence="2" id="KW-1003">Cell membrane</keyword>
<dbReference type="EMBL" id="ACDE02000023">
    <property type="protein sequence ID" value="EEO40882.1"/>
    <property type="molecule type" value="Genomic_DNA"/>
</dbReference>
<comment type="caution">
    <text evidence="8">The sequence shown here is derived from an EMBL/GenBank/DDBJ whole genome shotgun (WGS) entry which is preliminary data.</text>
</comment>
<gene>
    <name evidence="8" type="ORF">FSCG_01595</name>
</gene>
<feature type="transmembrane region" description="Helical" evidence="6">
    <location>
        <begin position="370"/>
        <end position="388"/>
    </location>
</feature>
<name>A0A0M1VW16_FUSVC</name>
<feature type="transmembrane region" description="Helical" evidence="6">
    <location>
        <begin position="147"/>
        <end position="172"/>
    </location>
</feature>
<feature type="transmembrane region" description="Helical" evidence="6">
    <location>
        <begin position="181"/>
        <end position="197"/>
    </location>
</feature>
<evidence type="ECO:0000256" key="5">
    <source>
        <dbReference type="ARBA" id="ARBA00023136"/>
    </source>
</evidence>
<evidence type="ECO:0000259" key="7">
    <source>
        <dbReference type="Pfam" id="PF03772"/>
    </source>
</evidence>
<dbReference type="eggNOG" id="COG0658">
    <property type="taxonomic scope" value="Bacteria"/>
</dbReference>
<dbReference type="HOGENOM" id="CLU_036291_0_0_0"/>
<dbReference type="Pfam" id="PF03772">
    <property type="entry name" value="Competence"/>
    <property type="match status" value="1"/>
</dbReference>
<accession>A0A0M1VW16</accession>